<dbReference type="PANTHER" id="PTHR23150:SF35">
    <property type="entry name" value="BLL6746 PROTEIN"/>
    <property type="match status" value="1"/>
</dbReference>
<keyword evidence="4" id="KW-1185">Reference proteome</keyword>
<sequence>MLKIVLLLGTVGAPLAVSADTSAPFQDCEICPVMVEIPLGSFRMGSPLQETLRGQDEGPQTDVTIGNKFAVAAHEVTVKQWNACHRSGICTYKPSEVGGRHPQDPVLHVSWNDAQQFISWLRRETGKLYRLLTEAEWEYAARAGTATPFHTGETLTDKEANIDKAMPYPPQPDGPTPDPFRKRWAKPVGRYPANAFGLFDMHGNASEWVQDCYEANAYAQFQGYPSANEQGGASCDRVVRGGASHASGAFARSANRHSNAVDARTIDVGIRVGLTLID</sequence>
<dbReference type="SUPFAM" id="SSF56436">
    <property type="entry name" value="C-type lectin-like"/>
    <property type="match status" value="1"/>
</dbReference>
<feature type="chain" id="PRO_5012102296" evidence="1">
    <location>
        <begin position="20"/>
        <end position="278"/>
    </location>
</feature>
<dbReference type="EMBL" id="FWFO01000004">
    <property type="protein sequence ID" value="SLN66068.1"/>
    <property type="molecule type" value="Genomic_DNA"/>
</dbReference>
<evidence type="ECO:0000259" key="2">
    <source>
        <dbReference type="Pfam" id="PF03781"/>
    </source>
</evidence>
<dbReference type="Gene3D" id="3.90.1580.10">
    <property type="entry name" value="paralog of FGE (formylglycine-generating enzyme)"/>
    <property type="match status" value="1"/>
</dbReference>
<dbReference type="Proteomes" id="UP000193077">
    <property type="component" value="Unassembled WGS sequence"/>
</dbReference>
<evidence type="ECO:0000256" key="1">
    <source>
        <dbReference type="SAM" id="SignalP"/>
    </source>
</evidence>
<organism evidence="3 4">
    <name type="scientific">Falsiruegeria litorea R37</name>
    <dbReference type="NCBI Taxonomy" id="1200284"/>
    <lineage>
        <taxon>Bacteria</taxon>
        <taxon>Pseudomonadati</taxon>
        <taxon>Pseudomonadota</taxon>
        <taxon>Alphaproteobacteria</taxon>
        <taxon>Rhodobacterales</taxon>
        <taxon>Roseobacteraceae</taxon>
        <taxon>Falsiruegeria</taxon>
    </lineage>
</organism>
<dbReference type="GO" id="GO:0004674">
    <property type="term" value="F:protein serine/threonine kinase activity"/>
    <property type="evidence" value="ECO:0007669"/>
    <property type="project" value="UniProtKB-EC"/>
</dbReference>
<dbReference type="InterPro" id="IPR042095">
    <property type="entry name" value="SUMF_sf"/>
</dbReference>
<dbReference type="InterPro" id="IPR051043">
    <property type="entry name" value="Sulfatase_Mod_Factor_Kinase"/>
</dbReference>
<dbReference type="PANTHER" id="PTHR23150">
    <property type="entry name" value="SULFATASE MODIFYING FACTOR 1, 2"/>
    <property type="match status" value="1"/>
</dbReference>
<name>A0A1Y5TQU7_9RHOB</name>
<evidence type="ECO:0000313" key="4">
    <source>
        <dbReference type="Proteomes" id="UP000193077"/>
    </source>
</evidence>
<keyword evidence="3" id="KW-0418">Kinase</keyword>
<protein>
    <submittedName>
        <fullName evidence="3">Serine/threonine-protein kinase pkn1</fullName>
        <ecNumber evidence="3">2.7.11.1</ecNumber>
    </submittedName>
</protein>
<feature type="signal peptide" evidence="1">
    <location>
        <begin position="1"/>
        <end position="19"/>
    </location>
</feature>
<proteinExistence type="predicted"/>
<gene>
    <name evidence="3" type="primary">pkn1_1</name>
    <name evidence="3" type="ORF">TRL7639_03742</name>
</gene>
<dbReference type="Pfam" id="PF03781">
    <property type="entry name" value="FGE-sulfatase"/>
    <property type="match status" value="1"/>
</dbReference>
<dbReference type="GO" id="GO:0120147">
    <property type="term" value="F:formylglycine-generating oxidase activity"/>
    <property type="evidence" value="ECO:0007669"/>
    <property type="project" value="TreeGrafter"/>
</dbReference>
<keyword evidence="1" id="KW-0732">Signal</keyword>
<keyword evidence="3" id="KW-0808">Transferase</keyword>
<dbReference type="EC" id="2.7.11.1" evidence="3"/>
<feature type="domain" description="Sulfatase-modifying factor enzyme-like" evidence="2">
    <location>
        <begin position="32"/>
        <end position="272"/>
    </location>
</feature>
<dbReference type="AlphaFoldDB" id="A0A1Y5TQU7"/>
<accession>A0A1Y5TQU7</accession>
<reference evidence="3 4" key="1">
    <citation type="submission" date="2017-03" db="EMBL/GenBank/DDBJ databases">
        <authorList>
            <person name="Afonso C.L."/>
            <person name="Miller P.J."/>
            <person name="Scott M.A."/>
            <person name="Spackman E."/>
            <person name="Goraichik I."/>
            <person name="Dimitrov K.M."/>
            <person name="Suarez D.L."/>
            <person name="Swayne D.E."/>
        </authorList>
    </citation>
    <scope>NUCLEOTIDE SEQUENCE [LARGE SCALE GENOMIC DNA]</scope>
    <source>
        <strain evidence="3 4">CECT 7639</strain>
    </source>
</reference>
<evidence type="ECO:0000313" key="3">
    <source>
        <dbReference type="EMBL" id="SLN66068.1"/>
    </source>
</evidence>
<dbReference type="InterPro" id="IPR016187">
    <property type="entry name" value="CTDL_fold"/>
</dbReference>
<dbReference type="InterPro" id="IPR005532">
    <property type="entry name" value="SUMF_dom"/>
</dbReference>